<dbReference type="AlphaFoldDB" id="A0A3B0SNT4"/>
<organism evidence="1">
    <name type="scientific">hydrothermal vent metagenome</name>
    <dbReference type="NCBI Taxonomy" id="652676"/>
    <lineage>
        <taxon>unclassified sequences</taxon>
        <taxon>metagenomes</taxon>
        <taxon>ecological metagenomes</taxon>
    </lineage>
</organism>
<sequence length="82" mass="8449">FLGPEITLGAVAADNGDAGPAPELGPEAVYVVATSHQTSDLALFPVRDGFVRVSATVGPVSIPRANLIEIARLLDLILRGKA</sequence>
<gene>
    <name evidence="1" type="ORF">MNBD_ACTINO02-266</name>
</gene>
<dbReference type="EMBL" id="UOEK01000238">
    <property type="protein sequence ID" value="VAW02647.1"/>
    <property type="molecule type" value="Genomic_DNA"/>
</dbReference>
<reference evidence="1" key="1">
    <citation type="submission" date="2018-06" db="EMBL/GenBank/DDBJ databases">
        <authorList>
            <person name="Zhirakovskaya E."/>
        </authorList>
    </citation>
    <scope>NUCLEOTIDE SEQUENCE</scope>
</reference>
<evidence type="ECO:0000313" key="1">
    <source>
        <dbReference type="EMBL" id="VAW02647.1"/>
    </source>
</evidence>
<protein>
    <submittedName>
        <fullName evidence="1">Uncharacterized protein</fullName>
    </submittedName>
</protein>
<accession>A0A3B0SNT4</accession>
<name>A0A3B0SNT4_9ZZZZ</name>
<proteinExistence type="predicted"/>
<feature type="non-terminal residue" evidence="1">
    <location>
        <position position="1"/>
    </location>
</feature>